<comment type="caution">
    <text evidence="2">The sequence shown here is derived from an EMBL/GenBank/DDBJ whole genome shotgun (WGS) entry which is preliminary data.</text>
</comment>
<evidence type="ECO:0000256" key="1">
    <source>
        <dbReference type="SAM" id="Phobius"/>
    </source>
</evidence>
<dbReference type="EMBL" id="AFBI03000070">
    <property type="protein sequence ID" value="EJW02456.1"/>
    <property type="molecule type" value="Genomic_DNA"/>
</dbReference>
<keyword evidence="3" id="KW-1185">Reference proteome</keyword>
<reference evidence="3" key="2">
    <citation type="submission" date="2015-07" db="EMBL/GenBank/DDBJ databases">
        <title>Contrasting host-pathogen interactions and genome evolution in two generalist and specialist microsporidian pathogens of mosquitoes.</title>
        <authorList>
            <consortium name="The Broad Institute Genomics Platform"/>
            <consortium name="The Broad Institute Genome Sequencing Center for Infectious Disease"/>
            <person name="Cuomo C.A."/>
            <person name="Sanscrainte N.D."/>
            <person name="Goldberg J.M."/>
            <person name="Heiman D."/>
            <person name="Young S."/>
            <person name="Zeng Q."/>
            <person name="Becnel J.J."/>
            <person name="Birren B.W."/>
        </authorList>
    </citation>
    <scope>NUCLEOTIDE SEQUENCE [LARGE SCALE GENOMIC DNA]</scope>
    <source>
        <strain evidence="3">USNM 41457</strain>
    </source>
</reference>
<reference evidence="2 3" key="1">
    <citation type="submission" date="2011-08" db="EMBL/GenBank/DDBJ databases">
        <authorList>
            <person name="Liu Z.J."/>
            <person name="Shi F.L."/>
            <person name="Lu J.Q."/>
            <person name="Li M."/>
            <person name="Wang Z.L."/>
        </authorList>
    </citation>
    <scope>NUCLEOTIDE SEQUENCE [LARGE SCALE GENOMIC DNA]</scope>
    <source>
        <strain evidence="2 3">USNM 41457</strain>
    </source>
</reference>
<keyword evidence="1" id="KW-1133">Transmembrane helix</keyword>
<accession>J9D3P7</accession>
<dbReference type="InParanoid" id="J9D3P7"/>
<name>J9D3P7_EDHAE</name>
<dbReference type="Proteomes" id="UP000003163">
    <property type="component" value="Unassembled WGS sequence"/>
</dbReference>
<evidence type="ECO:0000313" key="3">
    <source>
        <dbReference type="Proteomes" id="UP000003163"/>
    </source>
</evidence>
<sequence>MRKRIMIVILVFTLYTCLIPILAMVSFYTVYEILNSKIYKKKCHIKPYFPRNDESVNELIYMYKITSSFERNACSTLVLDLNIQDTFTKSQNNTFFLKSIIDQRIEYHHLSRKIRHPVYYIIDTIMFYPLLKLGIYENSQNVYCEIKLPSTKNQTEKMEVEFFVENGVDLTEAKIHIISKFRFWHSMFYKHNNILKIILYVFISTAYFDLGIIVIGYYFFSKTRTVNENIDEVPPRSIGEYHSNKKNV</sequence>
<gene>
    <name evidence="2" type="ORF">EDEG_03129</name>
</gene>
<feature type="transmembrane region" description="Helical" evidence="1">
    <location>
        <begin position="197"/>
        <end position="220"/>
    </location>
</feature>
<dbReference type="HOGENOM" id="CLU_1120169_0_0_1"/>
<organism evidence="2 3">
    <name type="scientific">Edhazardia aedis (strain USNM 41457)</name>
    <name type="common">Microsporidian parasite</name>
    <dbReference type="NCBI Taxonomy" id="1003232"/>
    <lineage>
        <taxon>Eukaryota</taxon>
        <taxon>Fungi</taxon>
        <taxon>Fungi incertae sedis</taxon>
        <taxon>Microsporidia</taxon>
        <taxon>Edhazardia</taxon>
    </lineage>
</organism>
<keyword evidence="1" id="KW-0472">Membrane</keyword>
<dbReference type="AlphaFoldDB" id="J9D3P7"/>
<protein>
    <recommendedName>
        <fullName evidence="4">Seipin</fullName>
    </recommendedName>
</protein>
<keyword evidence="1" id="KW-0812">Transmembrane</keyword>
<dbReference type="VEuPathDB" id="MicrosporidiaDB:EDEG_03129"/>
<proteinExistence type="predicted"/>
<evidence type="ECO:0000313" key="2">
    <source>
        <dbReference type="EMBL" id="EJW02456.1"/>
    </source>
</evidence>
<evidence type="ECO:0008006" key="4">
    <source>
        <dbReference type="Google" id="ProtNLM"/>
    </source>
</evidence>
<feature type="transmembrane region" description="Helical" evidence="1">
    <location>
        <begin position="6"/>
        <end position="31"/>
    </location>
</feature>